<keyword evidence="2" id="KW-0433">Leucine-rich repeat</keyword>
<evidence type="ECO:0000259" key="8">
    <source>
        <dbReference type="Pfam" id="PF08263"/>
    </source>
</evidence>
<keyword evidence="3 7" id="KW-0732">Signal</keyword>
<keyword evidence="5" id="KW-0472">Membrane</keyword>
<dbReference type="Pfam" id="PF08263">
    <property type="entry name" value="LRRNT_2"/>
    <property type="match status" value="1"/>
</dbReference>
<dbReference type="Proteomes" id="UP000095767">
    <property type="component" value="Unassembled WGS sequence"/>
</dbReference>
<dbReference type="SUPFAM" id="SSF52047">
    <property type="entry name" value="RNI-like"/>
    <property type="match status" value="1"/>
</dbReference>
<evidence type="ECO:0000256" key="6">
    <source>
        <dbReference type="SAM" id="MobiDB-lite"/>
    </source>
</evidence>
<feature type="signal peptide" evidence="7">
    <location>
        <begin position="1"/>
        <end position="27"/>
    </location>
</feature>
<dbReference type="GO" id="GO:0016020">
    <property type="term" value="C:membrane"/>
    <property type="evidence" value="ECO:0007669"/>
    <property type="project" value="UniProtKB-SubCell"/>
</dbReference>
<dbReference type="InterPro" id="IPR052595">
    <property type="entry name" value="LRRC69/RLP"/>
</dbReference>
<name>A0A1E5WH91_9POAL</name>
<evidence type="ECO:0000256" key="7">
    <source>
        <dbReference type="SAM" id="SignalP"/>
    </source>
</evidence>
<dbReference type="FunFam" id="3.80.10.10:FF:000400">
    <property type="entry name" value="Nuclear pore complex protein NUP107"/>
    <property type="match status" value="1"/>
</dbReference>
<feature type="compositionally biased region" description="Low complexity" evidence="6">
    <location>
        <begin position="322"/>
        <end position="340"/>
    </location>
</feature>
<keyword evidence="4" id="KW-0677">Repeat</keyword>
<feature type="region of interest" description="Disordered" evidence="6">
    <location>
        <begin position="319"/>
        <end position="340"/>
    </location>
</feature>
<feature type="region of interest" description="Disordered" evidence="6">
    <location>
        <begin position="40"/>
        <end position="59"/>
    </location>
</feature>
<evidence type="ECO:0000256" key="2">
    <source>
        <dbReference type="ARBA" id="ARBA00022614"/>
    </source>
</evidence>
<organism evidence="9 10">
    <name type="scientific">Dichanthelium oligosanthes</name>
    <dbReference type="NCBI Taxonomy" id="888268"/>
    <lineage>
        <taxon>Eukaryota</taxon>
        <taxon>Viridiplantae</taxon>
        <taxon>Streptophyta</taxon>
        <taxon>Embryophyta</taxon>
        <taxon>Tracheophyta</taxon>
        <taxon>Spermatophyta</taxon>
        <taxon>Magnoliopsida</taxon>
        <taxon>Liliopsida</taxon>
        <taxon>Poales</taxon>
        <taxon>Poaceae</taxon>
        <taxon>PACMAD clade</taxon>
        <taxon>Panicoideae</taxon>
        <taxon>Panicodae</taxon>
        <taxon>Paniceae</taxon>
        <taxon>Dichantheliinae</taxon>
        <taxon>Dichanthelium</taxon>
    </lineage>
</organism>
<dbReference type="Pfam" id="PF13855">
    <property type="entry name" value="LRR_8"/>
    <property type="match status" value="1"/>
</dbReference>
<gene>
    <name evidence="9" type="ORF">BAE44_0002229</name>
</gene>
<evidence type="ECO:0000256" key="5">
    <source>
        <dbReference type="ARBA" id="ARBA00023136"/>
    </source>
</evidence>
<keyword evidence="10" id="KW-1185">Reference proteome</keyword>
<evidence type="ECO:0000256" key="3">
    <source>
        <dbReference type="ARBA" id="ARBA00022729"/>
    </source>
</evidence>
<dbReference type="InterPro" id="IPR001611">
    <property type="entry name" value="Leu-rich_rpt"/>
</dbReference>
<comment type="caution">
    <text evidence="9">The sequence shown here is derived from an EMBL/GenBank/DDBJ whole genome shotgun (WGS) entry which is preliminary data.</text>
</comment>
<dbReference type="InterPro" id="IPR032675">
    <property type="entry name" value="LRR_dom_sf"/>
</dbReference>
<accession>A0A1E5WH91</accession>
<evidence type="ECO:0000313" key="9">
    <source>
        <dbReference type="EMBL" id="OEL36753.1"/>
    </source>
</evidence>
<dbReference type="PANTHER" id="PTHR48057:SF7">
    <property type="entry name" value="LEUCINE-RICH REPEAT SERINE_THREONINE-PROTEIN KINASE 1"/>
    <property type="match status" value="1"/>
</dbReference>
<proteinExistence type="predicted"/>
<dbReference type="EMBL" id="LWDX02008122">
    <property type="protein sequence ID" value="OEL36753.1"/>
    <property type="molecule type" value="Genomic_DNA"/>
</dbReference>
<evidence type="ECO:0000256" key="1">
    <source>
        <dbReference type="ARBA" id="ARBA00004370"/>
    </source>
</evidence>
<dbReference type="PANTHER" id="PTHR48057">
    <property type="entry name" value="LEUCINE-RICH REPEAT SERINE/THREONINE-PROTEIN KINASE 1"/>
    <property type="match status" value="1"/>
</dbReference>
<sequence>MAHWTKTQASLLHASFLLLLFASRAIEQEAGSLLRWKSTLSPGNNGDKPPPSTPLPSWSPTIPTCSWSDVRCDAAGHVAELSLPGAGLHGRLDSLDLAALPALAKLDLRDNNITGASPANVVTNTNLTYLDLSHNNLSGQIPATMAPRMRRTRYLNLSSNGLHGPVPRSLCSSRDAGVRRVKKQAHWRHPAGPVHELAGGQTFHVQKNSLAGSIPPEIGNATKLQSVILQTNCLSGQLPAEIGRLATLQHLNLQWNSDLLFMDLSNNAFSGIVRMSKNSNLSLESVHLANNILMGGFPLVLKRCRRLMILDLGENKGPFGRTTAPPKTAPAVAPPVEQLL</sequence>
<dbReference type="Gene3D" id="3.80.10.10">
    <property type="entry name" value="Ribonuclease Inhibitor"/>
    <property type="match status" value="3"/>
</dbReference>
<reference evidence="9 10" key="1">
    <citation type="submission" date="2016-09" db="EMBL/GenBank/DDBJ databases">
        <title>The draft genome of Dichanthelium oligosanthes: A C3 panicoid grass species.</title>
        <authorList>
            <person name="Studer A.J."/>
            <person name="Schnable J.C."/>
            <person name="Brutnell T.P."/>
        </authorList>
    </citation>
    <scope>NUCLEOTIDE SEQUENCE [LARGE SCALE GENOMIC DNA]</scope>
    <source>
        <strain evidence="10">cv. Kellogg 1175</strain>
        <tissue evidence="9">Leaf</tissue>
    </source>
</reference>
<evidence type="ECO:0000313" key="10">
    <source>
        <dbReference type="Proteomes" id="UP000095767"/>
    </source>
</evidence>
<comment type="subcellular location">
    <subcellularLocation>
        <location evidence="1">Membrane</location>
    </subcellularLocation>
</comment>
<protein>
    <recommendedName>
        <fullName evidence="8">Leucine-rich repeat-containing N-terminal plant-type domain-containing protein</fullName>
    </recommendedName>
</protein>
<dbReference type="OrthoDB" id="5966500at2759"/>
<dbReference type="STRING" id="888268.A0A1E5WH91"/>
<feature type="chain" id="PRO_5009189243" description="Leucine-rich repeat-containing N-terminal plant-type domain-containing protein" evidence="7">
    <location>
        <begin position="28"/>
        <end position="340"/>
    </location>
</feature>
<dbReference type="AlphaFoldDB" id="A0A1E5WH91"/>
<evidence type="ECO:0000256" key="4">
    <source>
        <dbReference type="ARBA" id="ARBA00022737"/>
    </source>
</evidence>
<feature type="domain" description="Leucine-rich repeat-containing N-terminal plant-type" evidence="8">
    <location>
        <begin position="27"/>
        <end position="73"/>
    </location>
</feature>
<dbReference type="InterPro" id="IPR013210">
    <property type="entry name" value="LRR_N_plant-typ"/>
</dbReference>